<dbReference type="Proteomes" id="UP001221208">
    <property type="component" value="Unassembled WGS sequence"/>
</dbReference>
<dbReference type="Gene3D" id="3.20.20.150">
    <property type="entry name" value="Divalent-metal-dependent TIM barrel enzymes"/>
    <property type="match status" value="1"/>
</dbReference>
<evidence type="ECO:0000313" key="2">
    <source>
        <dbReference type="Proteomes" id="UP001221208"/>
    </source>
</evidence>
<dbReference type="RefSeq" id="WP_273669588.1">
    <property type="nucleotide sequence ID" value="NZ_JAQQXR010000001.1"/>
</dbReference>
<accession>A0ABT5JW23</accession>
<dbReference type="InterPro" id="IPR007801">
    <property type="entry name" value="MbnB/TglH/ChrH"/>
</dbReference>
<gene>
    <name evidence="1" type="ORF">OIK44_04940</name>
</gene>
<evidence type="ECO:0000313" key="1">
    <source>
        <dbReference type="EMBL" id="MDC8756932.1"/>
    </source>
</evidence>
<protein>
    <submittedName>
        <fullName evidence="1">DUF692 family protein</fullName>
    </submittedName>
</protein>
<comment type="caution">
    <text evidence="1">The sequence shown here is derived from an EMBL/GenBank/DDBJ whole genome shotgun (WGS) entry which is preliminary data.</text>
</comment>
<organism evidence="1 2">
    <name type="scientific">Janthinobacterium fluminis</name>
    <dbReference type="NCBI Taxonomy" id="2987524"/>
    <lineage>
        <taxon>Bacteria</taxon>
        <taxon>Pseudomonadati</taxon>
        <taxon>Pseudomonadota</taxon>
        <taxon>Betaproteobacteria</taxon>
        <taxon>Burkholderiales</taxon>
        <taxon>Oxalobacteraceae</taxon>
        <taxon>Janthinobacterium</taxon>
    </lineage>
</organism>
<proteinExistence type="predicted"/>
<dbReference type="Pfam" id="PF05114">
    <property type="entry name" value="MbnB_TglH_ChrH"/>
    <property type="match status" value="1"/>
</dbReference>
<name>A0ABT5JW23_9BURK</name>
<dbReference type="EMBL" id="JAQQXR010000001">
    <property type="protein sequence ID" value="MDC8756932.1"/>
    <property type="molecule type" value="Genomic_DNA"/>
</dbReference>
<keyword evidence="2" id="KW-1185">Reference proteome</keyword>
<sequence length="295" mass="33299">MSSNVLGIGLANDLCEPEALAVIHEAYRRGLCSYLTIYLYANYTPEFLRTIRAALPPGLRYVWHAGGEFELPYADGRFADQLPRVAEVASMWSPAWATEDVIVTNFGRTKEAGHPNYVQLLLTEECLDVCVRRMNEITRASPIPFFPEVPHFYAPGPDEMHLATFFRRFVERTGAKLNFDIGHYVSYNLLRQAPMLDRIDEFPLEAVGEINTAGGMVGDAQGLTWIDDYAGPINPITVDCLRALLPRCTGLEAMYTETIGAEPWVVFHNLEILNTLFWPHVEARNNFAERGRVWA</sequence>
<reference evidence="1 2" key="1">
    <citation type="submission" date="2022-10" db="EMBL/GenBank/DDBJ databases">
        <title>Janthinobacterium sp. hw3 Genome sequencing.</title>
        <authorList>
            <person name="Park S."/>
        </authorList>
    </citation>
    <scope>NUCLEOTIDE SEQUENCE [LARGE SCALE GENOMIC DNA]</scope>
    <source>
        <strain evidence="2">hw3</strain>
    </source>
</reference>